<dbReference type="Proteomes" id="UP001257659">
    <property type="component" value="Unassembled WGS sequence"/>
</dbReference>
<evidence type="ECO:0000256" key="2">
    <source>
        <dbReference type="ARBA" id="ARBA00022692"/>
    </source>
</evidence>
<feature type="transmembrane region" description="Helical" evidence="5">
    <location>
        <begin position="101"/>
        <end position="119"/>
    </location>
</feature>
<sequence length="131" mass="14776">MSNHQLAFLLARITLGINFFLHGLIRIPKLEKFVSGIAEGFQESMLPQFLVEMFAYGIPFIEIILGFLLVFGIVSRKSLCASAVFIIILISGCALKEDWNAVATQMLYALFIFFLLKNLESEVWAIGKKEK</sequence>
<proteinExistence type="predicted"/>
<dbReference type="InterPro" id="IPR032808">
    <property type="entry name" value="DoxX"/>
</dbReference>
<dbReference type="EC" id="1.8.5.2" evidence="6"/>
<evidence type="ECO:0000313" key="6">
    <source>
        <dbReference type="EMBL" id="MDR6299621.1"/>
    </source>
</evidence>
<evidence type="ECO:0000256" key="5">
    <source>
        <dbReference type="SAM" id="Phobius"/>
    </source>
</evidence>
<keyword evidence="4 5" id="KW-0472">Membrane</keyword>
<protein>
    <submittedName>
        <fullName evidence="6">Thiosulfate dehydrogenase [quinone] large subunit</fullName>
        <ecNumber evidence="6">1.8.5.2</ecNumber>
    </submittedName>
</protein>
<keyword evidence="7" id="KW-1185">Reference proteome</keyword>
<feature type="transmembrane region" description="Helical" evidence="5">
    <location>
        <begin position="53"/>
        <end position="71"/>
    </location>
</feature>
<dbReference type="Pfam" id="PF07681">
    <property type="entry name" value="DoxX"/>
    <property type="match status" value="1"/>
</dbReference>
<keyword evidence="6" id="KW-0560">Oxidoreductase</keyword>
<feature type="transmembrane region" description="Helical" evidence="5">
    <location>
        <begin position="78"/>
        <end position="95"/>
    </location>
</feature>
<dbReference type="GO" id="GO:0043831">
    <property type="term" value="F:thiosulfate dehydrogenase (quinone) activity"/>
    <property type="evidence" value="ECO:0007669"/>
    <property type="project" value="UniProtKB-EC"/>
</dbReference>
<organism evidence="6 7">
    <name type="scientific">Mesonia maritima</name>
    <dbReference type="NCBI Taxonomy" id="1793873"/>
    <lineage>
        <taxon>Bacteria</taxon>
        <taxon>Pseudomonadati</taxon>
        <taxon>Bacteroidota</taxon>
        <taxon>Flavobacteriia</taxon>
        <taxon>Flavobacteriales</taxon>
        <taxon>Flavobacteriaceae</taxon>
        <taxon>Mesonia</taxon>
    </lineage>
</organism>
<keyword evidence="2 5" id="KW-0812">Transmembrane</keyword>
<comment type="caution">
    <text evidence="6">The sequence shown here is derived from an EMBL/GenBank/DDBJ whole genome shotgun (WGS) entry which is preliminary data.</text>
</comment>
<feature type="transmembrane region" description="Helical" evidence="5">
    <location>
        <begin position="7"/>
        <end position="25"/>
    </location>
</feature>
<evidence type="ECO:0000256" key="4">
    <source>
        <dbReference type="ARBA" id="ARBA00023136"/>
    </source>
</evidence>
<evidence type="ECO:0000256" key="3">
    <source>
        <dbReference type="ARBA" id="ARBA00022989"/>
    </source>
</evidence>
<reference evidence="6 7" key="1">
    <citation type="submission" date="2023-07" db="EMBL/GenBank/DDBJ databases">
        <title>Genomic Encyclopedia of Type Strains, Phase IV (KMG-IV): sequencing the most valuable type-strain genomes for metagenomic binning, comparative biology and taxonomic classification.</title>
        <authorList>
            <person name="Goeker M."/>
        </authorList>
    </citation>
    <scope>NUCLEOTIDE SEQUENCE [LARGE SCALE GENOMIC DNA]</scope>
    <source>
        <strain evidence="6 7">DSM 102814</strain>
    </source>
</reference>
<gene>
    <name evidence="6" type="ORF">GGR31_000237</name>
</gene>
<accession>A0ABU1K1X2</accession>
<evidence type="ECO:0000313" key="7">
    <source>
        <dbReference type="Proteomes" id="UP001257659"/>
    </source>
</evidence>
<comment type="subcellular location">
    <subcellularLocation>
        <location evidence="1">Membrane</location>
        <topology evidence="1">Multi-pass membrane protein</topology>
    </subcellularLocation>
</comment>
<keyword evidence="3 5" id="KW-1133">Transmembrane helix</keyword>
<dbReference type="EMBL" id="JAVDQA010000001">
    <property type="protein sequence ID" value="MDR6299621.1"/>
    <property type="molecule type" value="Genomic_DNA"/>
</dbReference>
<name>A0ABU1K1X2_9FLAO</name>
<evidence type="ECO:0000256" key="1">
    <source>
        <dbReference type="ARBA" id="ARBA00004141"/>
    </source>
</evidence>
<dbReference type="RefSeq" id="WP_309726466.1">
    <property type="nucleotide sequence ID" value="NZ_JAVDQA010000001.1"/>
</dbReference>